<feature type="region of interest" description="Disordered" evidence="6">
    <location>
        <begin position="408"/>
        <end position="428"/>
    </location>
</feature>
<evidence type="ECO:0000256" key="6">
    <source>
        <dbReference type="SAM" id="MobiDB-lite"/>
    </source>
</evidence>
<gene>
    <name evidence="10" type="ORF">CTheo_4425</name>
</gene>
<dbReference type="InterPro" id="IPR027417">
    <property type="entry name" value="P-loop_NTPase"/>
</dbReference>
<dbReference type="SMART" id="SM00490">
    <property type="entry name" value="HELICc"/>
    <property type="match status" value="1"/>
</dbReference>
<dbReference type="PANTHER" id="PTHR13710">
    <property type="entry name" value="DNA HELICASE RECQ FAMILY MEMBER"/>
    <property type="match status" value="1"/>
</dbReference>
<feature type="domain" description="Helicase C-terminal" evidence="9">
    <location>
        <begin position="240"/>
        <end position="412"/>
    </location>
</feature>
<keyword evidence="11" id="KW-1185">Reference proteome</keyword>
<dbReference type="GO" id="GO:0005524">
    <property type="term" value="F:ATP binding"/>
    <property type="evidence" value="ECO:0007669"/>
    <property type="project" value="UniProtKB-KW"/>
</dbReference>
<keyword evidence="7" id="KW-0472">Membrane</keyword>
<dbReference type="GO" id="GO:0000724">
    <property type="term" value="P:double-strand break repair via homologous recombination"/>
    <property type="evidence" value="ECO:0007669"/>
    <property type="project" value="TreeGrafter"/>
</dbReference>
<dbReference type="Pfam" id="PF00271">
    <property type="entry name" value="Helicase_C"/>
    <property type="match status" value="1"/>
</dbReference>
<dbReference type="SUPFAM" id="SSF52540">
    <property type="entry name" value="P-loop containing nucleoside triphosphate hydrolases"/>
    <property type="match status" value="1"/>
</dbReference>
<dbReference type="Pfam" id="PF00270">
    <property type="entry name" value="DEAD"/>
    <property type="match status" value="1"/>
</dbReference>
<keyword evidence="7" id="KW-1133">Transmembrane helix</keyword>
<keyword evidence="7" id="KW-0812">Transmembrane</keyword>
<name>A0A5N5QKA3_9AGAM</name>
<dbReference type="GO" id="GO:0009378">
    <property type="term" value="F:four-way junction helicase activity"/>
    <property type="evidence" value="ECO:0007669"/>
    <property type="project" value="TreeGrafter"/>
</dbReference>
<dbReference type="GO" id="GO:0005694">
    <property type="term" value="C:chromosome"/>
    <property type="evidence" value="ECO:0007669"/>
    <property type="project" value="TreeGrafter"/>
</dbReference>
<sequence>MVSPLINKSTSSSTHFDLSEADILRESKLLLGIEPCHFQIASSILQLRGQHSILISPTGSGKSLTFILPFIWLRNGISLLICPLQLLGEQHAGSSLLLKLGIKAINLTAATASDHVFKDIENGVYQLVVAAPEYIAEDSRFLRLWRSSAFTSQVKRLIFDEAHCISQWGDFRKSYKNLCFLRYIMPLAVILVLSATLPPLILTEIQSLLGLPRDIPTIQRSNDRHNISLVVRQMQHSLRSLHDLAFLFPTNFSSSSQPPPKFMIFMETKDLCQRATRFLWQRLPKDQKEKVVWVHADMSHDHNQKALAQLRAGTIYGIVCTDVAGMASLIFGIDIPDIKLVIQYQLPASLSVLWQRLGRAARNPNIKATGMVLVEAKHFASEKAKRQKAAEVRMVNQRKRKHQELLQEASLATSSRERSCSPALSDNDLGRDPSIQVLVGIVGGLAPRNRRQTTRTKTHTLERGLDQFINSHTSSHIDQRCRRQAINSYFGNPIEVAEDDICCARCLPKSPAPSHCCDVCNPKLVQDLFRLMDSPKKPQATPRRAKISTLPDPLPAEYLLLMSRLKSWREDAAEHEWGPFFPLGGIGIIGDSQLERVVSLAHMGMLSDMECLRQQLDWCYHHEYGAEMLKIVHEIYPMNIHEYGGSGVASSADSLGPILPHPSTPLPTDSTLPPSSEFIGNVSEPPAKKVTRVYKCRACGGTGHNVTAQFGS</sequence>
<dbReference type="GO" id="GO:0005737">
    <property type="term" value="C:cytoplasm"/>
    <property type="evidence" value="ECO:0007669"/>
    <property type="project" value="TreeGrafter"/>
</dbReference>
<evidence type="ECO:0000256" key="4">
    <source>
        <dbReference type="ARBA" id="ARBA00034617"/>
    </source>
</evidence>
<dbReference type="EMBL" id="SSOP01000075">
    <property type="protein sequence ID" value="KAB5592160.1"/>
    <property type="molecule type" value="Genomic_DNA"/>
</dbReference>
<evidence type="ECO:0000256" key="1">
    <source>
        <dbReference type="ARBA" id="ARBA00005446"/>
    </source>
</evidence>
<accession>A0A5N5QKA3</accession>
<dbReference type="InterPro" id="IPR001650">
    <property type="entry name" value="Helicase_C-like"/>
</dbReference>
<dbReference type="InterPro" id="IPR011545">
    <property type="entry name" value="DEAD/DEAH_box_helicase_dom"/>
</dbReference>
<evidence type="ECO:0000256" key="5">
    <source>
        <dbReference type="ARBA" id="ARBA00034808"/>
    </source>
</evidence>
<dbReference type="PROSITE" id="PS51192">
    <property type="entry name" value="HELICASE_ATP_BIND_1"/>
    <property type="match status" value="1"/>
</dbReference>
<keyword evidence="3" id="KW-0067">ATP-binding</keyword>
<feature type="transmembrane region" description="Helical" evidence="7">
    <location>
        <begin position="180"/>
        <end position="202"/>
    </location>
</feature>
<dbReference type="PROSITE" id="PS51194">
    <property type="entry name" value="HELICASE_CTER"/>
    <property type="match status" value="1"/>
</dbReference>
<keyword evidence="2" id="KW-0547">Nucleotide-binding</keyword>
<dbReference type="SMART" id="SM00487">
    <property type="entry name" value="DEXDc"/>
    <property type="match status" value="1"/>
</dbReference>
<dbReference type="InterPro" id="IPR014001">
    <property type="entry name" value="Helicase_ATP-bd"/>
</dbReference>
<evidence type="ECO:0000256" key="7">
    <source>
        <dbReference type="SAM" id="Phobius"/>
    </source>
</evidence>
<proteinExistence type="inferred from homology"/>
<dbReference type="Gene3D" id="3.40.50.300">
    <property type="entry name" value="P-loop containing nucleotide triphosphate hydrolases"/>
    <property type="match status" value="2"/>
</dbReference>
<protein>
    <recommendedName>
        <fullName evidence="5">DNA 3'-5' helicase</fullName>
        <ecNumber evidence="5">5.6.2.4</ecNumber>
    </recommendedName>
</protein>
<dbReference type="AlphaFoldDB" id="A0A5N5QKA3"/>
<evidence type="ECO:0000256" key="2">
    <source>
        <dbReference type="ARBA" id="ARBA00022741"/>
    </source>
</evidence>
<comment type="caution">
    <text evidence="10">The sequence shown here is derived from an EMBL/GenBank/DDBJ whole genome shotgun (WGS) entry which is preliminary data.</text>
</comment>
<evidence type="ECO:0000259" key="8">
    <source>
        <dbReference type="PROSITE" id="PS51192"/>
    </source>
</evidence>
<feature type="domain" description="Helicase ATP-binding" evidence="8">
    <location>
        <begin position="43"/>
        <end position="215"/>
    </location>
</feature>
<evidence type="ECO:0000313" key="10">
    <source>
        <dbReference type="EMBL" id="KAB5592160.1"/>
    </source>
</evidence>
<dbReference type="Proteomes" id="UP000383932">
    <property type="component" value="Unassembled WGS sequence"/>
</dbReference>
<comment type="catalytic activity">
    <reaction evidence="4">
        <text>Couples ATP hydrolysis with the unwinding of duplex DNA by translocating in the 3'-5' direction.</text>
        <dbReference type="EC" id="5.6.2.4"/>
    </reaction>
</comment>
<dbReference type="EC" id="5.6.2.4" evidence="5"/>
<evidence type="ECO:0000313" key="11">
    <source>
        <dbReference type="Proteomes" id="UP000383932"/>
    </source>
</evidence>
<organism evidence="10 11">
    <name type="scientific">Ceratobasidium theobromae</name>
    <dbReference type="NCBI Taxonomy" id="1582974"/>
    <lineage>
        <taxon>Eukaryota</taxon>
        <taxon>Fungi</taxon>
        <taxon>Dikarya</taxon>
        <taxon>Basidiomycota</taxon>
        <taxon>Agaricomycotina</taxon>
        <taxon>Agaricomycetes</taxon>
        <taxon>Cantharellales</taxon>
        <taxon>Ceratobasidiaceae</taxon>
        <taxon>Ceratobasidium</taxon>
    </lineage>
</organism>
<comment type="similarity">
    <text evidence="1">Belongs to the helicase family. RecQ subfamily.</text>
</comment>
<dbReference type="GO" id="GO:0043138">
    <property type="term" value="F:3'-5' DNA helicase activity"/>
    <property type="evidence" value="ECO:0007669"/>
    <property type="project" value="UniProtKB-EC"/>
</dbReference>
<reference evidence="10 11" key="1">
    <citation type="journal article" date="2019" name="Fungal Biol. Biotechnol.">
        <title>Draft genome sequence of fastidious pathogen Ceratobasidium theobromae, which causes vascular-streak dieback in Theobroma cacao.</title>
        <authorList>
            <person name="Ali S.S."/>
            <person name="Asman A."/>
            <person name="Shao J."/>
            <person name="Firmansyah A.P."/>
            <person name="Susilo A.W."/>
            <person name="Rosmana A."/>
            <person name="McMahon P."/>
            <person name="Junaid M."/>
            <person name="Guest D."/>
            <person name="Kheng T.Y."/>
            <person name="Meinhardt L.W."/>
            <person name="Bailey B.A."/>
        </authorList>
    </citation>
    <scope>NUCLEOTIDE SEQUENCE [LARGE SCALE GENOMIC DNA]</scope>
    <source>
        <strain evidence="10 11">CT2</strain>
    </source>
</reference>
<evidence type="ECO:0000256" key="3">
    <source>
        <dbReference type="ARBA" id="ARBA00022840"/>
    </source>
</evidence>
<evidence type="ECO:0000259" key="9">
    <source>
        <dbReference type="PROSITE" id="PS51194"/>
    </source>
</evidence>
<dbReference type="GO" id="GO:0003676">
    <property type="term" value="F:nucleic acid binding"/>
    <property type="evidence" value="ECO:0007669"/>
    <property type="project" value="InterPro"/>
</dbReference>
<dbReference type="PANTHER" id="PTHR13710:SF154">
    <property type="entry name" value="RECQ HELICASE, PUTATIVE (AFU_ORTHOLOGUE AFUA_6G14720)-RELATED"/>
    <property type="match status" value="1"/>
</dbReference>
<dbReference type="OrthoDB" id="10261556at2759"/>